<evidence type="ECO:0000313" key="1">
    <source>
        <dbReference type="EMBL" id="KAJ5616775.1"/>
    </source>
</evidence>
<name>A0AAD6EGE7_9EURO</name>
<proteinExistence type="predicted"/>
<accession>A0AAD6EGE7</accession>
<dbReference type="RefSeq" id="XP_056757942.1">
    <property type="nucleotide sequence ID" value="XM_056892947.1"/>
</dbReference>
<dbReference type="Proteomes" id="UP001213799">
    <property type="component" value="Unassembled WGS sequence"/>
</dbReference>
<gene>
    <name evidence="1" type="ORF">N7537_001889</name>
</gene>
<sequence>MLLIDELKMTDYQKPYTVKLNLHLYSSPRVECFKALPDDTIEVIKSSASVIRRTAKEQKELPIEVVKCLRFIDVPPPIAENLSLSSTRQIFNHNTRCMIIKLLTRAYEVASRSLVIEVIYVVRDIGLYRSISIVGSYSVRDSPYITCYRSRYKMADRYGRS</sequence>
<dbReference type="AlphaFoldDB" id="A0AAD6EGE7"/>
<protein>
    <submittedName>
        <fullName evidence="1">Uncharacterized protein</fullName>
    </submittedName>
</protein>
<organism evidence="1 2">
    <name type="scientific">Penicillium hordei</name>
    <dbReference type="NCBI Taxonomy" id="40994"/>
    <lineage>
        <taxon>Eukaryota</taxon>
        <taxon>Fungi</taxon>
        <taxon>Dikarya</taxon>
        <taxon>Ascomycota</taxon>
        <taxon>Pezizomycotina</taxon>
        <taxon>Eurotiomycetes</taxon>
        <taxon>Eurotiomycetidae</taxon>
        <taxon>Eurotiales</taxon>
        <taxon>Aspergillaceae</taxon>
        <taxon>Penicillium</taxon>
    </lineage>
</organism>
<dbReference type="GeneID" id="81583189"/>
<dbReference type="EMBL" id="JAQJAE010000001">
    <property type="protein sequence ID" value="KAJ5616775.1"/>
    <property type="molecule type" value="Genomic_DNA"/>
</dbReference>
<keyword evidence="2" id="KW-1185">Reference proteome</keyword>
<comment type="caution">
    <text evidence="1">The sequence shown here is derived from an EMBL/GenBank/DDBJ whole genome shotgun (WGS) entry which is preliminary data.</text>
</comment>
<evidence type="ECO:0000313" key="2">
    <source>
        <dbReference type="Proteomes" id="UP001213799"/>
    </source>
</evidence>
<reference evidence="1" key="2">
    <citation type="submission" date="2023-01" db="EMBL/GenBank/DDBJ databases">
        <authorList>
            <person name="Petersen C."/>
        </authorList>
    </citation>
    <scope>NUCLEOTIDE SEQUENCE</scope>
    <source>
        <strain evidence="1">IBT 12815</strain>
    </source>
</reference>
<reference evidence="1" key="1">
    <citation type="journal article" date="2023" name="IMA Fungus">
        <title>Comparative genomic study of the Penicillium genus elucidates a diverse pangenome and 15 lateral gene transfer events.</title>
        <authorList>
            <person name="Petersen C."/>
            <person name="Sorensen T."/>
            <person name="Nielsen M.R."/>
            <person name="Sondergaard T.E."/>
            <person name="Sorensen J.L."/>
            <person name="Fitzpatrick D.A."/>
            <person name="Frisvad J.C."/>
            <person name="Nielsen K.L."/>
        </authorList>
    </citation>
    <scope>NUCLEOTIDE SEQUENCE</scope>
    <source>
        <strain evidence="1">IBT 12815</strain>
    </source>
</reference>